<organism evidence="2 3">
    <name type="scientific">Gemmobacter aquatilis</name>
    <dbReference type="NCBI Taxonomy" id="933059"/>
    <lineage>
        <taxon>Bacteria</taxon>
        <taxon>Pseudomonadati</taxon>
        <taxon>Pseudomonadota</taxon>
        <taxon>Alphaproteobacteria</taxon>
        <taxon>Rhodobacterales</taxon>
        <taxon>Paracoccaceae</taxon>
        <taxon>Gemmobacter</taxon>
    </lineage>
</organism>
<dbReference type="RefSeq" id="WP_091302310.1">
    <property type="nucleotide sequence ID" value="NZ_FOCE01000008.1"/>
</dbReference>
<evidence type="ECO:0000313" key="2">
    <source>
        <dbReference type="EMBL" id="SEN81789.1"/>
    </source>
</evidence>
<feature type="chain" id="PRO_5011697666" description="DUF2125 domain-containing protein" evidence="1">
    <location>
        <begin position="24"/>
        <end position="505"/>
    </location>
</feature>
<feature type="signal peptide" evidence="1">
    <location>
        <begin position="1"/>
        <end position="23"/>
    </location>
</feature>
<keyword evidence="3" id="KW-1185">Reference proteome</keyword>
<proteinExistence type="predicted"/>
<dbReference type="InterPro" id="IPR018666">
    <property type="entry name" value="DUF2125"/>
</dbReference>
<accession>A0A1H8JMB1</accession>
<evidence type="ECO:0000313" key="3">
    <source>
        <dbReference type="Proteomes" id="UP000198761"/>
    </source>
</evidence>
<name>A0A1H8JMB1_9RHOB</name>
<gene>
    <name evidence="2" type="ORF">SAMN04488103_10845</name>
</gene>
<dbReference type="EMBL" id="FOCE01000008">
    <property type="protein sequence ID" value="SEN81789.1"/>
    <property type="molecule type" value="Genomic_DNA"/>
</dbReference>
<dbReference type="STRING" id="933059.SAMN04488103_10845"/>
<dbReference type="Pfam" id="PF09898">
    <property type="entry name" value="DUF2125"/>
    <property type="match status" value="1"/>
</dbReference>
<reference evidence="2 3" key="1">
    <citation type="submission" date="2016-10" db="EMBL/GenBank/DDBJ databases">
        <authorList>
            <person name="de Groot N.N."/>
        </authorList>
    </citation>
    <scope>NUCLEOTIDE SEQUENCE [LARGE SCALE GENOMIC DNA]</scope>
    <source>
        <strain evidence="2 3">DSM 3857</strain>
    </source>
</reference>
<keyword evidence="1" id="KW-0732">Signal</keyword>
<evidence type="ECO:0008006" key="4">
    <source>
        <dbReference type="Google" id="ProtNLM"/>
    </source>
</evidence>
<dbReference type="AlphaFoldDB" id="A0A1H8JMB1"/>
<protein>
    <recommendedName>
        <fullName evidence="4">DUF2125 domain-containing protein</fullName>
    </recommendedName>
</protein>
<sequence>MAQWKFMCTTAFVALVAGNAALADVTPEEVWANWKDMATSAGETLTVASEGRDGDTLVVSGFKLVSGDTTADATITIDQIDLTDNGDGSVDVTLSNSYPLVIRAAGEVGKPDVTTKVSISHPDLTITVSGSAAEMRYDFEGPSLLVKFEGVEGADATEVPNDLVAELVMTALSGNYIVAGAADAKAISSSMSADSLSMVIKGTNPEDQSKIDAKIDLSALTGTSTAKTVADMADLAAALKAGLTAEGNFAYAAATMNMLVTDAKGDTKLSSSASGGEINFAMDASRLSYGGAARDVSATMSGPEIPFPQLNLAYKEGAFNFLMPVSKSDKPADFGLMLKLAGLTVSEEIWSMFDPGKQLARDPMTLVIDTKGTATLNVDLMDEASMTALGDDAPGELNSLNVSALQLTAAGADITGSGALTFDNTDMTTYEGFPAPTGTVSLKGVGVNGLLDKLMAMGLVPEDQMMGARMMLGMFAKVVEGEPDTMTSTLEFKDKHFFANGMQLQ</sequence>
<evidence type="ECO:0000256" key="1">
    <source>
        <dbReference type="SAM" id="SignalP"/>
    </source>
</evidence>
<dbReference type="Proteomes" id="UP000198761">
    <property type="component" value="Unassembled WGS sequence"/>
</dbReference>